<evidence type="ECO:0000313" key="4">
    <source>
        <dbReference type="Proteomes" id="UP000198406"/>
    </source>
</evidence>
<feature type="compositionally biased region" description="Basic and acidic residues" evidence="1">
    <location>
        <begin position="89"/>
        <end position="108"/>
    </location>
</feature>
<feature type="compositionally biased region" description="Acidic residues" evidence="1">
    <location>
        <begin position="163"/>
        <end position="172"/>
    </location>
</feature>
<dbReference type="Proteomes" id="UP000198406">
    <property type="component" value="Unassembled WGS sequence"/>
</dbReference>
<sequence>MGNGDLVDSNIAFSPGAGMEIIAGSPTKRRVVKAAKPSPSTERETSALNPDAVDDTANLSPNKKLVDKLDNLSDEDDYDHVESLQTRTESMKERQRLRREQALKERRTNPKPKTPKESPQPNPFSRFMRVFSVEPAHPEHKRSYQGENVGEEPVVKKPRSIDAESDSDDDDSPSSSAFSPLALGAAAAFIAVAVMAFMRFKPKK</sequence>
<keyword evidence="2" id="KW-1133">Transmembrane helix</keyword>
<dbReference type="AlphaFoldDB" id="A0A1Z5K8W2"/>
<keyword evidence="4" id="KW-1185">Reference proteome</keyword>
<gene>
    <name evidence="3" type="ORF">FisN_4Hu165</name>
</gene>
<dbReference type="EMBL" id="BDSP01000187">
    <property type="protein sequence ID" value="GAX22723.1"/>
    <property type="molecule type" value="Genomic_DNA"/>
</dbReference>
<feature type="compositionally biased region" description="Basic and acidic residues" evidence="1">
    <location>
        <begin position="153"/>
        <end position="162"/>
    </location>
</feature>
<protein>
    <submittedName>
        <fullName evidence="3">Uncharacterized protein</fullName>
    </submittedName>
</protein>
<dbReference type="OrthoDB" id="56640at2759"/>
<name>A0A1Z5K8W2_FISSO</name>
<accession>A0A1Z5K8W2</accession>
<proteinExistence type="predicted"/>
<evidence type="ECO:0000256" key="2">
    <source>
        <dbReference type="SAM" id="Phobius"/>
    </source>
</evidence>
<evidence type="ECO:0000313" key="3">
    <source>
        <dbReference type="EMBL" id="GAX22723.1"/>
    </source>
</evidence>
<reference evidence="3 4" key="1">
    <citation type="journal article" date="2015" name="Plant Cell">
        <title>Oil accumulation by the oleaginous diatom Fistulifera solaris as revealed by the genome and transcriptome.</title>
        <authorList>
            <person name="Tanaka T."/>
            <person name="Maeda Y."/>
            <person name="Veluchamy A."/>
            <person name="Tanaka M."/>
            <person name="Abida H."/>
            <person name="Marechal E."/>
            <person name="Bowler C."/>
            <person name="Muto M."/>
            <person name="Sunaga Y."/>
            <person name="Tanaka M."/>
            <person name="Yoshino T."/>
            <person name="Taniguchi T."/>
            <person name="Fukuda Y."/>
            <person name="Nemoto M."/>
            <person name="Matsumoto M."/>
            <person name="Wong P.S."/>
            <person name="Aburatani S."/>
            <person name="Fujibuchi W."/>
        </authorList>
    </citation>
    <scope>NUCLEOTIDE SEQUENCE [LARGE SCALE GENOMIC DNA]</scope>
    <source>
        <strain evidence="3 4">JPCC DA0580</strain>
    </source>
</reference>
<dbReference type="InParanoid" id="A0A1Z5K8W2"/>
<keyword evidence="2" id="KW-0812">Transmembrane</keyword>
<feature type="transmembrane region" description="Helical" evidence="2">
    <location>
        <begin position="177"/>
        <end position="198"/>
    </location>
</feature>
<comment type="caution">
    <text evidence="3">The sequence shown here is derived from an EMBL/GenBank/DDBJ whole genome shotgun (WGS) entry which is preliminary data.</text>
</comment>
<keyword evidence="2" id="KW-0472">Membrane</keyword>
<evidence type="ECO:0000256" key="1">
    <source>
        <dbReference type="SAM" id="MobiDB-lite"/>
    </source>
</evidence>
<organism evidence="3 4">
    <name type="scientific">Fistulifera solaris</name>
    <name type="common">Oleaginous diatom</name>
    <dbReference type="NCBI Taxonomy" id="1519565"/>
    <lineage>
        <taxon>Eukaryota</taxon>
        <taxon>Sar</taxon>
        <taxon>Stramenopiles</taxon>
        <taxon>Ochrophyta</taxon>
        <taxon>Bacillariophyta</taxon>
        <taxon>Bacillariophyceae</taxon>
        <taxon>Bacillariophycidae</taxon>
        <taxon>Naviculales</taxon>
        <taxon>Naviculaceae</taxon>
        <taxon>Fistulifera</taxon>
    </lineage>
</organism>
<feature type="region of interest" description="Disordered" evidence="1">
    <location>
        <begin position="17"/>
        <end position="178"/>
    </location>
</feature>